<evidence type="ECO:0000313" key="1">
    <source>
        <dbReference type="EMBL" id="PWJ89807.1"/>
    </source>
</evidence>
<gene>
    <name evidence="1" type="ORF">C8D77_106130</name>
</gene>
<name>A0A8E2WA51_RHILI</name>
<comment type="caution">
    <text evidence="1">The sequence shown here is derived from an EMBL/GenBank/DDBJ whole genome shotgun (WGS) entry which is preliminary data.</text>
</comment>
<sequence>MSNKYYTTEAKVRQYEAVIGVFTELFKELKDLGKKKPEGTLSASKVKLINRVLADAVNFLEGAPDHKYLDLLDSDALPQYGDAILILSQYEGALKSFYERHYGYQSGVGDTWLIQPKKNG</sequence>
<dbReference type="GeneID" id="61053764"/>
<reference evidence="1 2" key="1">
    <citation type="submission" date="2018-05" db="EMBL/GenBank/DDBJ databases">
        <title>Genomic Encyclopedia of Type Strains, Phase IV (KMG-IV): sequencing the most valuable type-strain genomes for metagenomic binning, comparative biology and taxonomic classification.</title>
        <authorList>
            <person name="Goeker M."/>
        </authorList>
    </citation>
    <scope>NUCLEOTIDE SEQUENCE [LARGE SCALE GENOMIC DNA]</scope>
    <source>
        <strain evidence="1 2">DSM 2626</strain>
    </source>
</reference>
<dbReference type="AlphaFoldDB" id="A0A8E2WA51"/>
<proteinExistence type="predicted"/>
<organism evidence="1 2">
    <name type="scientific">Rhizobium loti</name>
    <name type="common">Mesorhizobium loti</name>
    <dbReference type="NCBI Taxonomy" id="381"/>
    <lineage>
        <taxon>Bacteria</taxon>
        <taxon>Pseudomonadati</taxon>
        <taxon>Pseudomonadota</taxon>
        <taxon>Alphaproteobacteria</taxon>
        <taxon>Hyphomicrobiales</taxon>
        <taxon>Phyllobacteriaceae</taxon>
        <taxon>Mesorhizobium</taxon>
    </lineage>
</organism>
<evidence type="ECO:0000313" key="2">
    <source>
        <dbReference type="Proteomes" id="UP000245631"/>
    </source>
</evidence>
<dbReference type="Proteomes" id="UP000245631">
    <property type="component" value="Unassembled WGS sequence"/>
</dbReference>
<dbReference type="RefSeq" id="WP_109668036.1">
    <property type="nucleotide sequence ID" value="NZ_QGGH01000006.1"/>
</dbReference>
<accession>A0A8E2WA51</accession>
<protein>
    <submittedName>
        <fullName evidence="1">Uncharacterized protein</fullName>
    </submittedName>
</protein>
<dbReference type="EMBL" id="QGGH01000006">
    <property type="protein sequence ID" value="PWJ89807.1"/>
    <property type="molecule type" value="Genomic_DNA"/>
</dbReference>